<feature type="compositionally biased region" description="Basic and acidic residues" evidence="2">
    <location>
        <begin position="594"/>
        <end position="604"/>
    </location>
</feature>
<evidence type="ECO:0000256" key="2">
    <source>
        <dbReference type="SAM" id="MobiDB-lite"/>
    </source>
</evidence>
<keyword evidence="3" id="KW-1185">Reference proteome</keyword>
<dbReference type="OMA" id="TAKEHHF"/>
<name>A0A9F5J376_PYTBI</name>
<dbReference type="InterPro" id="IPR029417">
    <property type="entry name" value="FAM227"/>
</dbReference>
<evidence type="ECO:0000313" key="3">
    <source>
        <dbReference type="Proteomes" id="UP000695026"/>
    </source>
</evidence>
<proteinExistence type="inferred from homology"/>
<evidence type="ECO:0000313" key="4">
    <source>
        <dbReference type="RefSeq" id="XP_025031907.1"/>
    </source>
</evidence>
<sequence>MTQQIVVPRMDLIHTKAFLSPLKGFLILPSSTQEERSDTMNCNLDDLPHLYAIGNIQNVNQKISHLELGVRRYDSSDVVIEDTMLRKYTGLKGPRKGRHITKGKEKDQVVMQKSGRHSSDVDTLRHQSKIAQKKVVTEKNKLVELYQYPGYRKEELTPLPNGIQMDEILEKVIHAQSKTAAGKTQWAVKMLHRFLDAPCTRAVLLDSFWWQFLHLYHPNREIQGHLFERIAENYARILLGCHKVSNQECILKFFPSLLSQAVYTCFCSCFPRSWFNTSEFKAQLCDVFSEWLGGTLHEPRSFNKWDYSQLEPERSRREDLMSGKKKLGTDTDVPFESYKQYSSKGKAHLQVQKVKYELVYLLVLEIQPFLFLFCLECEEKNLPNAKARFHVNYSSFLHLLILKQIPSRKAFNIFIKKARKTVSGKKDQKQLSKKVSTLKSKEIKHAASSIDQLKEDSEKDVWSSHQNLPPQKLKITLLPRESHPACRGPEFTWHRFNISGHSPLIQHFFQKQCAESKSGCDIFLSRREICKPMPDSVQTYAEVIKEGFHILHQRRKAFRKCYWKQYREMRNFEEQNKYNQELYRQAIQEEMKKRKAQKQKELLSLRDGQNSSEPSSLFSKDSSGKHSS</sequence>
<feature type="region of interest" description="Disordered" evidence="2">
    <location>
        <begin position="594"/>
        <end position="628"/>
    </location>
</feature>
<organism evidence="3 4">
    <name type="scientific">Python bivittatus</name>
    <name type="common">Burmese python</name>
    <name type="synonym">Python molurus bivittatus</name>
    <dbReference type="NCBI Taxonomy" id="176946"/>
    <lineage>
        <taxon>Eukaryota</taxon>
        <taxon>Metazoa</taxon>
        <taxon>Chordata</taxon>
        <taxon>Craniata</taxon>
        <taxon>Vertebrata</taxon>
        <taxon>Euteleostomi</taxon>
        <taxon>Lepidosauria</taxon>
        <taxon>Squamata</taxon>
        <taxon>Bifurcata</taxon>
        <taxon>Unidentata</taxon>
        <taxon>Episquamata</taxon>
        <taxon>Toxicofera</taxon>
        <taxon>Serpentes</taxon>
        <taxon>Henophidia</taxon>
        <taxon>Pythonidae</taxon>
        <taxon>Python</taxon>
    </lineage>
</organism>
<dbReference type="RefSeq" id="XP_025031907.1">
    <property type="nucleotide sequence ID" value="XM_025176139.1"/>
</dbReference>
<protein>
    <submittedName>
        <fullName evidence="4">Protein FAM227A</fullName>
    </submittedName>
</protein>
<reference evidence="4" key="1">
    <citation type="submission" date="2025-08" db="UniProtKB">
        <authorList>
            <consortium name="RefSeq"/>
        </authorList>
    </citation>
    <scope>IDENTIFICATION</scope>
    <source>
        <tissue evidence="4">Liver</tissue>
    </source>
</reference>
<accession>A0A9F5J376</accession>
<dbReference type="GeneID" id="112542686"/>
<dbReference type="KEGG" id="pbi:112542686"/>
<feature type="compositionally biased region" description="Polar residues" evidence="2">
    <location>
        <begin position="607"/>
        <end position="628"/>
    </location>
</feature>
<dbReference type="PANTHER" id="PTHR33560:SF1">
    <property type="entry name" value="PROTEIN FAM227A"/>
    <property type="match status" value="1"/>
</dbReference>
<gene>
    <name evidence="4" type="primary">FAM227A</name>
</gene>
<dbReference type="Proteomes" id="UP000695026">
    <property type="component" value="Unplaced"/>
</dbReference>
<dbReference type="OrthoDB" id="192208at2759"/>
<evidence type="ECO:0000256" key="1">
    <source>
        <dbReference type="ARBA" id="ARBA00008666"/>
    </source>
</evidence>
<comment type="similarity">
    <text evidence="1">Belongs to the FAM227 family.</text>
</comment>
<dbReference type="PANTHER" id="PTHR33560">
    <property type="entry name" value="PROTEIN FAM227B"/>
    <property type="match status" value="1"/>
</dbReference>
<dbReference type="CTD" id="646851"/>
<dbReference type="Pfam" id="PF14922">
    <property type="entry name" value="FWWh"/>
    <property type="match status" value="1"/>
</dbReference>
<dbReference type="AlphaFoldDB" id="A0A9F5J376"/>